<dbReference type="EMBL" id="JAKOGI010000594">
    <property type="protein sequence ID" value="KAJ8432654.1"/>
    <property type="molecule type" value="Genomic_DNA"/>
</dbReference>
<keyword evidence="13" id="KW-1185">Reference proteome</keyword>
<keyword evidence="4" id="KW-0336">GPI-anchor</keyword>
<evidence type="ECO:0000256" key="3">
    <source>
        <dbReference type="ARBA" id="ARBA00022475"/>
    </source>
</evidence>
<dbReference type="InterPro" id="IPR036312">
    <property type="entry name" value="Bifun_inhib/LTP/seed_sf"/>
</dbReference>
<dbReference type="Proteomes" id="UP001153076">
    <property type="component" value="Unassembled WGS sequence"/>
</dbReference>
<dbReference type="PANTHER" id="PTHR33044">
    <property type="entry name" value="BIFUNCTIONAL INHIBITOR/LIPID-TRANSFER PROTEIN/SEED STORAGE 2S ALBUMIN SUPERFAMILY PROTEIN-RELATED"/>
    <property type="match status" value="1"/>
</dbReference>
<evidence type="ECO:0000256" key="1">
    <source>
        <dbReference type="ARBA" id="ARBA00004609"/>
    </source>
</evidence>
<protein>
    <recommendedName>
        <fullName evidence="11">Bifunctional inhibitor/plant lipid transfer protein/seed storage helical domain-containing protein</fullName>
    </recommendedName>
</protein>
<reference evidence="12" key="1">
    <citation type="submission" date="2022-04" db="EMBL/GenBank/DDBJ databases">
        <title>Carnegiea gigantea Genome sequencing and assembly v2.</title>
        <authorList>
            <person name="Copetti D."/>
            <person name="Sanderson M.J."/>
            <person name="Burquez A."/>
            <person name="Wojciechowski M.F."/>
        </authorList>
    </citation>
    <scope>NUCLEOTIDE SEQUENCE</scope>
    <source>
        <strain evidence="12">SGP5-SGP5p</strain>
        <tissue evidence="12">Aerial part</tissue>
    </source>
</reference>
<dbReference type="GO" id="GO:0098552">
    <property type="term" value="C:side of membrane"/>
    <property type="evidence" value="ECO:0007669"/>
    <property type="project" value="UniProtKB-KW"/>
</dbReference>
<comment type="subcellular location">
    <subcellularLocation>
        <location evidence="1">Cell membrane</location>
        <topology evidence="1">Lipid-anchor</topology>
        <topology evidence="1">GPI-anchor</topology>
    </subcellularLocation>
</comment>
<evidence type="ECO:0000313" key="13">
    <source>
        <dbReference type="Proteomes" id="UP001153076"/>
    </source>
</evidence>
<keyword evidence="8" id="KW-0449">Lipoprotein</keyword>
<proteinExistence type="inferred from homology"/>
<dbReference type="AlphaFoldDB" id="A0A9Q1JXA1"/>
<evidence type="ECO:0000256" key="7">
    <source>
        <dbReference type="ARBA" id="ARBA00023180"/>
    </source>
</evidence>
<dbReference type="SUPFAM" id="SSF47699">
    <property type="entry name" value="Bifunctional inhibitor/lipid-transfer protein/seed storage 2S albumin"/>
    <property type="match status" value="1"/>
</dbReference>
<feature type="signal peptide" evidence="10">
    <location>
        <begin position="1"/>
        <end position="26"/>
    </location>
</feature>
<gene>
    <name evidence="12" type="ORF">Cgig2_011820</name>
</gene>
<comment type="similarity">
    <text evidence="2">Belongs to the plant LTP family.</text>
</comment>
<sequence>MARGKLSTVVVVIGVVMTAWTASTQAQTTPQQMPCIESLLPCAEFLNSTKPPATCCGPLMAAFKTQLQCLCDVFQNPAVAATMNVNVTQALQLPKNCGLDADPTTACSNAPKTPKAHSPEAASTPTAAPSLPKPAPSPGNSAASTAPVSGLVLILVGFMFH</sequence>
<evidence type="ECO:0000256" key="9">
    <source>
        <dbReference type="SAM" id="MobiDB-lite"/>
    </source>
</evidence>
<accession>A0A9Q1JXA1</accession>
<evidence type="ECO:0000256" key="10">
    <source>
        <dbReference type="SAM" id="SignalP"/>
    </source>
</evidence>
<dbReference type="Gene3D" id="1.10.110.10">
    <property type="entry name" value="Plant lipid-transfer and hydrophobic proteins"/>
    <property type="match status" value="1"/>
</dbReference>
<evidence type="ECO:0000256" key="8">
    <source>
        <dbReference type="ARBA" id="ARBA00023288"/>
    </source>
</evidence>
<keyword evidence="4" id="KW-0472">Membrane</keyword>
<keyword evidence="7" id="KW-0325">Glycoprotein</keyword>
<dbReference type="GO" id="GO:0005886">
    <property type="term" value="C:plasma membrane"/>
    <property type="evidence" value="ECO:0007669"/>
    <property type="project" value="UniProtKB-SubCell"/>
</dbReference>
<name>A0A9Q1JXA1_9CARY</name>
<evidence type="ECO:0000313" key="12">
    <source>
        <dbReference type="EMBL" id="KAJ8432654.1"/>
    </source>
</evidence>
<evidence type="ECO:0000256" key="6">
    <source>
        <dbReference type="ARBA" id="ARBA00023157"/>
    </source>
</evidence>
<evidence type="ECO:0000259" key="11">
    <source>
        <dbReference type="Pfam" id="PF14368"/>
    </source>
</evidence>
<comment type="caution">
    <text evidence="12">The sequence shown here is derived from an EMBL/GenBank/DDBJ whole genome shotgun (WGS) entry which is preliminary data.</text>
</comment>
<feature type="region of interest" description="Disordered" evidence="9">
    <location>
        <begin position="108"/>
        <end position="144"/>
    </location>
</feature>
<organism evidence="12 13">
    <name type="scientific">Carnegiea gigantea</name>
    <dbReference type="NCBI Taxonomy" id="171969"/>
    <lineage>
        <taxon>Eukaryota</taxon>
        <taxon>Viridiplantae</taxon>
        <taxon>Streptophyta</taxon>
        <taxon>Embryophyta</taxon>
        <taxon>Tracheophyta</taxon>
        <taxon>Spermatophyta</taxon>
        <taxon>Magnoliopsida</taxon>
        <taxon>eudicotyledons</taxon>
        <taxon>Gunneridae</taxon>
        <taxon>Pentapetalae</taxon>
        <taxon>Caryophyllales</taxon>
        <taxon>Cactineae</taxon>
        <taxon>Cactaceae</taxon>
        <taxon>Cactoideae</taxon>
        <taxon>Echinocereeae</taxon>
        <taxon>Carnegiea</taxon>
    </lineage>
</organism>
<dbReference type="OrthoDB" id="690947at2759"/>
<evidence type="ECO:0000256" key="5">
    <source>
        <dbReference type="ARBA" id="ARBA00022729"/>
    </source>
</evidence>
<dbReference type="CDD" id="cd00010">
    <property type="entry name" value="AAI_LTSS"/>
    <property type="match status" value="1"/>
</dbReference>
<dbReference type="InterPro" id="IPR043325">
    <property type="entry name" value="LTSS"/>
</dbReference>
<keyword evidence="5 10" id="KW-0732">Signal</keyword>
<evidence type="ECO:0000256" key="2">
    <source>
        <dbReference type="ARBA" id="ARBA00009748"/>
    </source>
</evidence>
<keyword evidence="6" id="KW-1015">Disulfide bond</keyword>
<feature type="domain" description="Bifunctional inhibitor/plant lipid transfer protein/seed storage helical" evidence="11">
    <location>
        <begin position="16"/>
        <end position="107"/>
    </location>
</feature>
<evidence type="ECO:0000256" key="4">
    <source>
        <dbReference type="ARBA" id="ARBA00022622"/>
    </source>
</evidence>
<dbReference type="Pfam" id="PF14368">
    <property type="entry name" value="LTP_2"/>
    <property type="match status" value="1"/>
</dbReference>
<feature type="compositionally biased region" description="Low complexity" evidence="9">
    <location>
        <begin position="119"/>
        <end position="130"/>
    </location>
</feature>
<dbReference type="InterPro" id="IPR016140">
    <property type="entry name" value="Bifunc_inhib/LTP/seed_store"/>
</dbReference>
<feature type="chain" id="PRO_5040330939" description="Bifunctional inhibitor/plant lipid transfer protein/seed storage helical domain-containing protein" evidence="10">
    <location>
        <begin position="27"/>
        <end position="161"/>
    </location>
</feature>
<keyword evidence="3" id="KW-1003">Cell membrane</keyword>